<evidence type="ECO:0000313" key="2">
    <source>
        <dbReference type="EMBL" id="BBO77019.1"/>
    </source>
</evidence>
<evidence type="ECO:0000256" key="1">
    <source>
        <dbReference type="ARBA" id="ARBA00007068"/>
    </source>
</evidence>
<protein>
    <recommendedName>
        <fullName evidence="4">Peptidase S58</fullName>
    </recommendedName>
</protein>
<dbReference type="Pfam" id="PF03576">
    <property type="entry name" value="Peptidase_S58"/>
    <property type="match status" value="1"/>
</dbReference>
<dbReference type="Gene3D" id="3.60.70.12">
    <property type="entry name" value="L-amino peptidase D-ALA esterase/amidase"/>
    <property type="match status" value="1"/>
</dbReference>
<dbReference type="InterPro" id="IPR005321">
    <property type="entry name" value="Peptidase_S58_DmpA"/>
</dbReference>
<evidence type="ECO:0000313" key="3">
    <source>
        <dbReference type="Proteomes" id="UP000427769"/>
    </source>
</evidence>
<reference evidence="2 3" key="1">
    <citation type="submission" date="2019-11" db="EMBL/GenBank/DDBJ databases">
        <title>Comparative genomics of hydrocarbon-degrading Desulfosarcina strains.</title>
        <authorList>
            <person name="Watanabe M."/>
            <person name="Kojima H."/>
            <person name="Fukui M."/>
        </authorList>
    </citation>
    <scope>NUCLEOTIDE SEQUENCE [LARGE SCALE GENOMIC DNA]</scope>
    <source>
        <strain evidence="2 3">PP31</strain>
    </source>
</reference>
<dbReference type="AlphaFoldDB" id="A0A5K7ZA41"/>
<dbReference type="RefSeq" id="WP_155305809.1">
    <property type="nucleotide sequence ID" value="NZ_AP021875.1"/>
</dbReference>
<dbReference type="PANTHER" id="PTHR36512:SF3">
    <property type="entry name" value="BLR5678 PROTEIN"/>
    <property type="match status" value="1"/>
</dbReference>
<organism evidence="2 3">
    <name type="scientific">Desulfosarcina widdelii</name>
    <dbReference type="NCBI Taxonomy" id="947919"/>
    <lineage>
        <taxon>Bacteria</taxon>
        <taxon>Pseudomonadati</taxon>
        <taxon>Thermodesulfobacteriota</taxon>
        <taxon>Desulfobacteria</taxon>
        <taxon>Desulfobacterales</taxon>
        <taxon>Desulfosarcinaceae</taxon>
        <taxon>Desulfosarcina</taxon>
    </lineage>
</organism>
<name>A0A5K7ZA41_9BACT</name>
<gene>
    <name evidence="2" type="ORF">DSCW_44360</name>
</gene>
<comment type="similarity">
    <text evidence="1">Belongs to the peptidase S58 family.</text>
</comment>
<dbReference type="KEGG" id="dwd:DSCW_44360"/>
<proteinExistence type="inferred from homology"/>
<dbReference type="OrthoDB" id="9808347at2"/>
<sequence length="334" mass="33976">MPATGKHNGLTDVPGIRVGSYTDTQAASGTTVVLCPDGAIGGVDVRGAAPGTRETDLLAPENLVEKVNAVCLSGGSVFGLAAADGVVRHLEPRKMGFALDDDHVAPIVPAAVLFDLGRGSDFRPSVDGEWGQAACRAADSGLVQTGCVGAGTGAMAGGIKGGLGTASVVLETGVTVAALAAVNSLGSTINPSTGIFWEARLEMDEEFGGRLRQPVALPGPSPGKPGQNTTLAVVATGAVLNKAQAKKIAMMAHDGMARAIRPAHTMFDGDIVFCLSTGRQPLPETDGFFAAPLAPAINELGHAAADCLARAIIHAILDAESAYGMTAYRDLDRR</sequence>
<dbReference type="CDD" id="cd02252">
    <property type="entry name" value="nylC_like"/>
    <property type="match status" value="1"/>
</dbReference>
<dbReference type="InterPro" id="IPR016117">
    <property type="entry name" value="ArgJ-like_dom_sf"/>
</dbReference>
<evidence type="ECO:0008006" key="4">
    <source>
        <dbReference type="Google" id="ProtNLM"/>
    </source>
</evidence>
<dbReference type="Proteomes" id="UP000427769">
    <property type="component" value="Chromosome"/>
</dbReference>
<dbReference type="PANTHER" id="PTHR36512">
    <property type="entry name" value="D-AMINOPEPTIDASE"/>
    <property type="match status" value="1"/>
</dbReference>
<dbReference type="GO" id="GO:0004177">
    <property type="term" value="F:aminopeptidase activity"/>
    <property type="evidence" value="ECO:0007669"/>
    <property type="project" value="TreeGrafter"/>
</dbReference>
<dbReference type="EMBL" id="AP021875">
    <property type="protein sequence ID" value="BBO77019.1"/>
    <property type="molecule type" value="Genomic_DNA"/>
</dbReference>
<keyword evidence="3" id="KW-1185">Reference proteome</keyword>
<accession>A0A5K7ZA41</accession>
<dbReference type="SUPFAM" id="SSF56266">
    <property type="entry name" value="DmpA/ArgJ-like"/>
    <property type="match status" value="1"/>
</dbReference>